<evidence type="ECO:0000313" key="2">
    <source>
        <dbReference type="EMBL" id="CAI2719462.1"/>
    </source>
</evidence>
<evidence type="ECO:0008006" key="4">
    <source>
        <dbReference type="Google" id="ProtNLM"/>
    </source>
</evidence>
<keyword evidence="1" id="KW-0732">Signal</keyword>
<organism evidence="2 3">
    <name type="scientific">Nitrospina watsonii</name>
    <dbReference type="NCBI Taxonomy" id="1323948"/>
    <lineage>
        <taxon>Bacteria</taxon>
        <taxon>Pseudomonadati</taxon>
        <taxon>Nitrospinota/Tectimicrobiota group</taxon>
        <taxon>Nitrospinota</taxon>
        <taxon>Nitrospinia</taxon>
        <taxon>Nitrospinales</taxon>
        <taxon>Nitrospinaceae</taxon>
        <taxon>Nitrospina</taxon>
    </lineage>
</organism>
<reference evidence="2 3" key="1">
    <citation type="submission" date="2022-09" db="EMBL/GenBank/DDBJ databases">
        <authorList>
            <person name="Kop L."/>
        </authorList>
    </citation>
    <scope>NUCLEOTIDE SEQUENCE [LARGE SCALE GENOMIC DNA]</scope>
    <source>
        <strain evidence="2 3">347</strain>
    </source>
</reference>
<keyword evidence="3" id="KW-1185">Reference proteome</keyword>
<name>A0ABM9HH35_9BACT</name>
<feature type="chain" id="PRO_5047237654" description="LPS-assembly lipoprotein LptE" evidence="1">
    <location>
        <begin position="22"/>
        <end position="173"/>
    </location>
</feature>
<dbReference type="Gene3D" id="3.30.160.150">
    <property type="entry name" value="Lipoprotein like domain"/>
    <property type="match status" value="1"/>
</dbReference>
<accession>A0ABM9HH35</accession>
<dbReference type="PROSITE" id="PS51257">
    <property type="entry name" value="PROKAR_LIPOPROTEIN"/>
    <property type="match status" value="1"/>
</dbReference>
<sequence>MRLTHHIFFSFLLLACLPACGYQLVGTGAAQLPPHLKTIAIPVFDNVSQEPTINRNLTERVRQSFLRDGRLKLMADTARADLVMTGKLTGYSIRAVAFDARDVVTEYWVYINLDVVVQDQVLNRTHLKQTLKTRWDYRPSINVVDAEASRQAAFLQAYRLLGNRLVSLVIDQF</sequence>
<proteinExistence type="predicted"/>
<dbReference type="EMBL" id="OX336137">
    <property type="protein sequence ID" value="CAI2719462.1"/>
    <property type="molecule type" value="Genomic_DNA"/>
</dbReference>
<dbReference type="Pfam" id="PF04390">
    <property type="entry name" value="LptE"/>
    <property type="match status" value="1"/>
</dbReference>
<evidence type="ECO:0000313" key="3">
    <source>
        <dbReference type="Proteomes" id="UP001157733"/>
    </source>
</evidence>
<dbReference type="InterPro" id="IPR007485">
    <property type="entry name" value="LPS_assembly_LptE"/>
</dbReference>
<dbReference type="RefSeq" id="WP_282012294.1">
    <property type="nucleotide sequence ID" value="NZ_OX336137.1"/>
</dbReference>
<evidence type="ECO:0000256" key="1">
    <source>
        <dbReference type="SAM" id="SignalP"/>
    </source>
</evidence>
<feature type="signal peptide" evidence="1">
    <location>
        <begin position="1"/>
        <end position="21"/>
    </location>
</feature>
<dbReference type="Proteomes" id="UP001157733">
    <property type="component" value="Chromosome"/>
</dbReference>
<gene>
    <name evidence="2" type="ORF">NSPWAT_2606</name>
</gene>
<protein>
    <recommendedName>
        <fullName evidence="4">LPS-assembly lipoprotein LptE</fullName>
    </recommendedName>
</protein>